<dbReference type="AlphaFoldDB" id="A0AA52HB51"/>
<sequence length="423" mass="47202">MKNNADIIIAGAAPDTGNAGVTALLESTIFGLSSRGIQNFTILDNGNGNHRLNRSYSKQITVNYHTLNIGRRWYKSTNLINALLKQQLGLTSPFTDLLSKAAAYLDISGGDSFTDLYGTKRFNQITLPKRMVLKAGIPLILLPQTIGPFKHKKSRDIARDILKKSSLVIARDQDSLERIKDLVGSAFNPNQFILGLDMAFGLPKASINQTSLKPLYDQKPIGINVSGLLWNDPQNAREQFSLKANYKKTLIKLIHNFAEKTDRPILLIPHVMPEDKTENDLVACQSLKTSLPEEISKRVFIISEYIAPQTLKGVINECCWFTGSRMHATIAALTSETAVSNMAYSVKSKGVFAHYNNQNEVYDMRELSTDALVDQLFKSFENRQKIKATLSAKHSAVMDCWAFQLEMIAQTIPHLKSRGKHYA</sequence>
<dbReference type="RefSeq" id="WP_310799131.1">
    <property type="nucleotide sequence ID" value="NZ_CP123872.1"/>
</dbReference>
<dbReference type="Proteomes" id="UP001268683">
    <property type="component" value="Chromosome"/>
</dbReference>
<name>A0AA52HB51_9PROT</name>
<proteinExistence type="predicted"/>
<evidence type="ECO:0000313" key="3">
    <source>
        <dbReference type="Proteomes" id="UP001268683"/>
    </source>
</evidence>
<keyword evidence="3" id="KW-1185">Reference proteome</keyword>
<feature type="domain" description="Polysaccharide pyruvyl transferase" evidence="1">
    <location>
        <begin position="23"/>
        <end position="344"/>
    </location>
</feature>
<evidence type="ECO:0000313" key="2">
    <source>
        <dbReference type="EMBL" id="WND03278.1"/>
    </source>
</evidence>
<gene>
    <name evidence="2" type="ORF">QGN29_02705</name>
</gene>
<dbReference type="Pfam" id="PF04230">
    <property type="entry name" value="PS_pyruv_trans"/>
    <property type="match status" value="1"/>
</dbReference>
<dbReference type="GO" id="GO:0016740">
    <property type="term" value="F:transferase activity"/>
    <property type="evidence" value="ECO:0007669"/>
    <property type="project" value="UniProtKB-KW"/>
</dbReference>
<protein>
    <submittedName>
        <fullName evidence="2">Polysaccharide pyruvyl transferase family protein</fullName>
    </submittedName>
</protein>
<dbReference type="PANTHER" id="PTHR36836">
    <property type="entry name" value="COLANIC ACID BIOSYNTHESIS PROTEIN WCAK"/>
    <property type="match status" value="1"/>
</dbReference>
<dbReference type="EMBL" id="CP123872">
    <property type="protein sequence ID" value="WND03278.1"/>
    <property type="molecule type" value="Genomic_DNA"/>
</dbReference>
<organism evidence="2 3">
    <name type="scientific">Temperatibacter marinus</name>
    <dbReference type="NCBI Taxonomy" id="1456591"/>
    <lineage>
        <taxon>Bacteria</taxon>
        <taxon>Pseudomonadati</taxon>
        <taxon>Pseudomonadota</taxon>
        <taxon>Alphaproteobacteria</taxon>
        <taxon>Kordiimonadales</taxon>
        <taxon>Temperatibacteraceae</taxon>
        <taxon>Temperatibacter</taxon>
    </lineage>
</organism>
<evidence type="ECO:0000259" key="1">
    <source>
        <dbReference type="Pfam" id="PF04230"/>
    </source>
</evidence>
<dbReference type="KEGG" id="tmk:QGN29_02705"/>
<dbReference type="PANTHER" id="PTHR36836:SF1">
    <property type="entry name" value="COLANIC ACID BIOSYNTHESIS PROTEIN WCAK"/>
    <property type="match status" value="1"/>
</dbReference>
<keyword evidence="2" id="KW-0808">Transferase</keyword>
<accession>A0AA52HB51</accession>
<reference evidence="2" key="1">
    <citation type="submission" date="2023-04" db="EMBL/GenBank/DDBJ databases">
        <title>Complete genome sequence of Temperatibacter marinus.</title>
        <authorList>
            <person name="Rong J.-C."/>
            <person name="Yi M.-L."/>
            <person name="Zhao Q."/>
        </authorList>
    </citation>
    <scope>NUCLEOTIDE SEQUENCE</scope>
    <source>
        <strain evidence="2">NBRC 110045</strain>
    </source>
</reference>
<dbReference type="InterPro" id="IPR007345">
    <property type="entry name" value="Polysacch_pyruvyl_Trfase"/>
</dbReference>